<protein>
    <submittedName>
        <fullName evidence="1">Uncharacterized protein</fullName>
    </submittedName>
</protein>
<accession>A0A645FCA1</accession>
<dbReference type="EMBL" id="VSSQ01058179">
    <property type="protein sequence ID" value="MPN11907.1"/>
    <property type="molecule type" value="Genomic_DNA"/>
</dbReference>
<evidence type="ECO:0000313" key="1">
    <source>
        <dbReference type="EMBL" id="MPN11907.1"/>
    </source>
</evidence>
<name>A0A645FCA1_9ZZZZ</name>
<dbReference type="AlphaFoldDB" id="A0A645FCA1"/>
<organism evidence="1">
    <name type="scientific">bioreactor metagenome</name>
    <dbReference type="NCBI Taxonomy" id="1076179"/>
    <lineage>
        <taxon>unclassified sequences</taxon>
        <taxon>metagenomes</taxon>
        <taxon>ecological metagenomes</taxon>
    </lineage>
</organism>
<gene>
    <name evidence="1" type="ORF">SDC9_159216</name>
</gene>
<proteinExistence type="predicted"/>
<sequence length="120" mass="13905">MVDIGVPRHKHKVQLRYASGLHVRFRYGKKFRHLAPPFKYSVVYHTGQLYTTRGRRYSRRPKKSSILSAHLNIGTHLLRLGCGRHAVEVIDCLIGSKVWRDRKLCTLEVGRFDDFAAQFG</sequence>
<comment type="caution">
    <text evidence="1">The sequence shown here is derived from an EMBL/GenBank/DDBJ whole genome shotgun (WGS) entry which is preliminary data.</text>
</comment>
<reference evidence="1" key="1">
    <citation type="submission" date="2019-08" db="EMBL/GenBank/DDBJ databases">
        <authorList>
            <person name="Kucharzyk K."/>
            <person name="Murdoch R.W."/>
            <person name="Higgins S."/>
            <person name="Loffler F."/>
        </authorList>
    </citation>
    <scope>NUCLEOTIDE SEQUENCE</scope>
</reference>